<organism evidence="3 4">
    <name type="scientific">Cadophora malorum</name>
    <dbReference type="NCBI Taxonomy" id="108018"/>
    <lineage>
        <taxon>Eukaryota</taxon>
        <taxon>Fungi</taxon>
        <taxon>Dikarya</taxon>
        <taxon>Ascomycota</taxon>
        <taxon>Pezizomycotina</taxon>
        <taxon>Leotiomycetes</taxon>
        <taxon>Helotiales</taxon>
        <taxon>Ploettnerulaceae</taxon>
        <taxon>Cadophora</taxon>
    </lineage>
</organism>
<accession>A0A8H7T4Y5</accession>
<feature type="compositionally biased region" description="Low complexity" evidence="1">
    <location>
        <begin position="15"/>
        <end position="24"/>
    </location>
</feature>
<dbReference type="PANTHER" id="PTHR47843">
    <property type="entry name" value="BTB DOMAIN-CONTAINING PROTEIN-RELATED"/>
    <property type="match status" value="1"/>
</dbReference>
<dbReference type="Pfam" id="PF00651">
    <property type="entry name" value="BTB"/>
    <property type="match status" value="1"/>
</dbReference>
<dbReference type="OrthoDB" id="1022638at2759"/>
<dbReference type="PROSITE" id="PS50097">
    <property type="entry name" value="BTB"/>
    <property type="match status" value="1"/>
</dbReference>
<protein>
    <recommendedName>
        <fullName evidence="2">BTB domain-containing protein</fullName>
    </recommendedName>
</protein>
<evidence type="ECO:0000313" key="3">
    <source>
        <dbReference type="EMBL" id="KAG4415249.1"/>
    </source>
</evidence>
<dbReference type="AlphaFoldDB" id="A0A8H7T4Y5"/>
<comment type="caution">
    <text evidence="3">The sequence shown here is derived from an EMBL/GenBank/DDBJ whole genome shotgun (WGS) entry which is preliminary data.</text>
</comment>
<reference evidence="3" key="1">
    <citation type="submission" date="2021-02" db="EMBL/GenBank/DDBJ databases">
        <title>Genome sequence Cadophora malorum strain M34.</title>
        <authorList>
            <person name="Stefanovic E."/>
            <person name="Vu D."/>
            <person name="Scully C."/>
            <person name="Dijksterhuis J."/>
            <person name="Roader J."/>
            <person name="Houbraken J."/>
        </authorList>
    </citation>
    <scope>NUCLEOTIDE SEQUENCE</scope>
    <source>
        <strain evidence="3">M34</strain>
    </source>
</reference>
<dbReference type="PANTHER" id="PTHR47843:SF2">
    <property type="entry name" value="BTB DOMAIN-CONTAINING PROTEIN"/>
    <property type="match status" value="1"/>
</dbReference>
<name>A0A8H7T4Y5_9HELO</name>
<proteinExistence type="predicted"/>
<feature type="domain" description="BTB" evidence="2">
    <location>
        <begin position="41"/>
        <end position="110"/>
    </location>
</feature>
<sequence>MDSAPSSASKKRAAGEPNNNNGAGKKVKRDLFVETLGNTMVDIYVGAGAQKKQFHIHKALLCAKIPYFDKMFNSGFKEGKENSAELPEDKPESFDILQEWVYTGTLPKFQITREQGKGNPTNFSFQGLYTLADKLCLDSLKDQIVTDVIDASEASCILPGIADIGSMIEKLPETSAFRQYFVLCFVFIMHGLAKTDQVLSIWPTQKFSDLLAGHPKVSLAYLEAARKLPLGHVAEDPRKMSRCTFHEHGDCEACPVN</sequence>
<keyword evidence="4" id="KW-1185">Reference proteome</keyword>
<dbReference type="EMBL" id="JAFJYH010000229">
    <property type="protein sequence ID" value="KAG4415249.1"/>
    <property type="molecule type" value="Genomic_DNA"/>
</dbReference>
<dbReference type="SUPFAM" id="SSF54695">
    <property type="entry name" value="POZ domain"/>
    <property type="match status" value="1"/>
</dbReference>
<gene>
    <name evidence="3" type="ORF">IFR04_011606</name>
</gene>
<dbReference type="Gene3D" id="3.30.710.10">
    <property type="entry name" value="Potassium Channel Kv1.1, Chain A"/>
    <property type="match status" value="1"/>
</dbReference>
<dbReference type="InterPro" id="IPR011333">
    <property type="entry name" value="SKP1/BTB/POZ_sf"/>
</dbReference>
<dbReference type="SMART" id="SM00225">
    <property type="entry name" value="BTB"/>
    <property type="match status" value="1"/>
</dbReference>
<dbReference type="Proteomes" id="UP000664132">
    <property type="component" value="Unassembled WGS sequence"/>
</dbReference>
<dbReference type="CDD" id="cd18186">
    <property type="entry name" value="BTB_POZ_ZBTB_KLHL-like"/>
    <property type="match status" value="1"/>
</dbReference>
<dbReference type="InterPro" id="IPR000210">
    <property type="entry name" value="BTB/POZ_dom"/>
</dbReference>
<evidence type="ECO:0000256" key="1">
    <source>
        <dbReference type="SAM" id="MobiDB-lite"/>
    </source>
</evidence>
<evidence type="ECO:0000313" key="4">
    <source>
        <dbReference type="Proteomes" id="UP000664132"/>
    </source>
</evidence>
<evidence type="ECO:0000259" key="2">
    <source>
        <dbReference type="PROSITE" id="PS50097"/>
    </source>
</evidence>
<feature type="region of interest" description="Disordered" evidence="1">
    <location>
        <begin position="1"/>
        <end position="26"/>
    </location>
</feature>